<evidence type="ECO:0000313" key="2">
    <source>
        <dbReference type="EMBL" id="KRM40380.1"/>
    </source>
</evidence>
<dbReference type="PANTHER" id="PTHR14209">
    <property type="entry name" value="ISOAMYL ACETATE-HYDROLYZING ESTERASE 1"/>
    <property type="match status" value="1"/>
</dbReference>
<dbReference type="CDD" id="cd01838">
    <property type="entry name" value="Isoamyl_acetate_hydrolase_like"/>
    <property type="match status" value="1"/>
</dbReference>
<dbReference type="OrthoDB" id="388542at2"/>
<dbReference type="PATRIC" id="fig|1423754.3.peg.675"/>
<protein>
    <submittedName>
        <fullName evidence="2">Esterase</fullName>
    </submittedName>
</protein>
<dbReference type="PANTHER" id="PTHR14209:SF19">
    <property type="entry name" value="ISOAMYL ACETATE-HYDROLYZING ESTERASE 1 HOMOLOG"/>
    <property type="match status" value="1"/>
</dbReference>
<dbReference type="Gene3D" id="3.40.50.1110">
    <property type="entry name" value="SGNH hydrolase"/>
    <property type="match status" value="1"/>
</dbReference>
<dbReference type="AlphaFoldDB" id="A0A0R1YME5"/>
<accession>A0A0R1YME5</accession>
<feature type="domain" description="SGNH hydrolase-type esterase" evidence="1">
    <location>
        <begin position="7"/>
        <end position="178"/>
    </location>
</feature>
<dbReference type="Proteomes" id="UP000051223">
    <property type="component" value="Unassembled WGS sequence"/>
</dbReference>
<organism evidence="2 3">
    <name type="scientific">Lactobacillus hamsteri DSM 5661 = JCM 6256</name>
    <dbReference type="NCBI Taxonomy" id="1423754"/>
    <lineage>
        <taxon>Bacteria</taxon>
        <taxon>Bacillati</taxon>
        <taxon>Bacillota</taxon>
        <taxon>Bacilli</taxon>
        <taxon>Lactobacillales</taxon>
        <taxon>Lactobacillaceae</taxon>
        <taxon>Lactobacillus</taxon>
    </lineage>
</organism>
<dbReference type="EMBL" id="AZGI01000021">
    <property type="protein sequence ID" value="KRM40380.1"/>
    <property type="molecule type" value="Genomic_DNA"/>
</dbReference>
<gene>
    <name evidence="2" type="ORF">FC39_GL000655</name>
</gene>
<comment type="caution">
    <text evidence="2">The sequence shown here is derived from an EMBL/GenBank/DDBJ whole genome shotgun (WGS) entry which is preliminary data.</text>
</comment>
<dbReference type="RefSeq" id="WP_025081104.1">
    <property type="nucleotide sequence ID" value="NZ_AZGI01000021.1"/>
</dbReference>
<dbReference type="InterPro" id="IPR013830">
    <property type="entry name" value="SGNH_hydro"/>
</dbReference>
<evidence type="ECO:0000313" key="3">
    <source>
        <dbReference type="Proteomes" id="UP000051223"/>
    </source>
</evidence>
<evidence type="ECO:0000259" key="1">
    <source>
        <dbReference type="Pfam" id="PF13472"/>
    </source>
</evidence>
<name>A0A0R1YME5_9LACO</name>
<dbReference type="Pfam" id="PF13472">
    <property type="entry name" value="Lipase_GDSL_2"/>
    <property type="match status" value="1"/>
</dbReference>
<proteinExistence type="predicted"/>
<dbReference type="InterPro" id="IPR045136">
    <property type="entry name" value="Iah1-like"/>
</dbReference>
<sequence>MKILLTGDSIIARHEGLEEPRLNFELKKRLPNLEINNTAVSGINSGAFFARLSELVLTQPQCDNLVILLGTNDLATHKQVPLRQFKKNMELISSAVICEYWPEHVILISPPAVDENKQHVRNNDLVKKYSRAIQEVANEYKFHYLDLCQAMLEKGDLTELCHGLKNDGLHFGEKGYELMADLLGQELQKIE</sequence>
<reference evidence="2 3" key="1">
    <citation type="journal article" date="2015" name="Genome Announc.">
        <title>Expanding the biotechnology potential of lactobacilli through comparative genomics of 213 strains and associated genera.</title>
        <authorList>
            <person name="Sun Z."/>
            <person name="Harris H.M."/>
            <person name="McCann A."/>
            <person name="Guo C."/>
            <person name="Argimon S."/>
            <person name="Zhang W."/>
            <person name="Yang X."/>
            <person name="Jeffery I.B."/>
            <person name="Cooney J.C."/>
            <person name="Kagawa T.F."/>
            <person name="Liu W."/>
            <person name="Song Y."/>
            <person name="Salvetti E."/>
            <person name="Wrobel A."/>
            <person name="Rasinkangas P."/>
            <person name="Parkhill J."/>
            <person name="Rea M.C."/>
            <person name="O'Sullivan O."/>
            <person name="Ritari J."/>
            <person name="Douillard F.P."/>
            <person name="Paul Ross R."/>
            <person name="Yang R."/>
            <person name="Briner A.E."/>
            <person name="Felis G.E."/>
            <person name="de Vos W.M."/>
            <person name="Barrangou R."/>
            <person name="Klaenhammer T.R."/>
            <person name="Caufield P.W."/>
            <person name="Cui Y."/>
            <person name="Zhang H."/>
            <person name="O'Toole P.W."/>
        </authorList>
    </citation>
    <scope>NUCLEOTIDE SEQUENCE [LARGE SCALE GENOMIC DNA]</scope>
    <source>
        <strain evidence="2 3">DSM 5661</strain>
    </source>
</reference>
<keyword evidence="3" id="KW-1185">Reference proteome</keyword>
<dbReference type="STRING" id="1423754.FC39_GL000655"/>
<dbReference type="SUPFAM" id="SSF52266">
    <property type="entry name" value="SGNH hydrolase"/>
    <property type="match status" value="1"/>
</dbReference>
<dbReference type="eggNOG" id="COG2755">
    <property type="taxonomic scope" value="Bacteria"/>
</dbReference>
<dbReference type="InterPro" id="IPR036514">
    <property type="entry name" value="SGNH_hydro_sf"/>
</dbReference>